<evidence type="ECO:0008006" key="4">
    <source>
        <dbReference type="Google" id="ProtNLM"/>
    </source>
</evidence>
<dbReference type="GeneID" id="62158000"/>
<dbReference type="RefSeq" id="XP_038749714.1">
    <property type="nucleotide sequence ID" value="XM_038884926.1"/>
</dbReference>
<proteinExistence type="predicted"/>
<evidence type="ECO:0000313" key="2">
    <source>
        <dbReference type="EMBL" id="KAF9880253.1"/>
    </source>
</evidence>
<accession>A0A9P6IAR3</accession>
<name>A0A9P6IAR3_9PEZI</name>
<dbReference type="Proteomes" id="UP000781932">
    <property type="component" value="Unassembled WGS sequence"/>
</dbReference>
<feature type="region of interest" description="Disordered" evidence="1">
    <location>
        <begin position="1"/>
        <end position="23"/>
    </location>
</feature>
<dbReference type="EMBL" id="JAATWM020000005">
    <property type="protein sequence ID" value="KAF9880253.1"/>
    <property type="molecule type" value="Genomic_DNA"/>
</dbReference>
<comment type="caution">
    <text evidence="2">The sequence shown here is derived from an EMBL/GenBank/DDBJ whole genome shotgun (WGS) entry which is preliminary data.</text>
</comment>
<reference evidence="2" key="2">
    <citation type="submission" date="2020-11" db="EMBL/GenBank/DDBJ databases">
        <title>Whole genome sequencing of Colletotrichum sp.</title>
        <authorList>
            <person name="Li H."/>
        </authorList>
    </citation>
    <scope>NUCLEOTIDE SEQUENCE</scope>
    <source>
        <strain evidence="2">CkLH20</strain>
    </source>
</reference>
<sequence length="799" mass="91014">MAKKLSDRKNRHDDDPRPYQPAQNIEVLREIHGDLAHRWRRHATTIEAIWSALTKNQRARCLLAAWTDLPLMSNHQDPTVRKKTQLWMPERDLQSLAANPACLLDQLNHRATTSLQHQLFYGCREIHGDRKVVQIMTESNPNFVEGFTKLYRTAPNRFTFFPDNKTYGDTTEVIGCETVLASWASEDPSSICTSEPFGWLLTTRQMQLYMALNSMVREILDQKPDAEHTELRAPPSADVQRAIKVLTGRHGDVITNLIDLSKFYDDAIEVARIQEAAMDAFLKLYWTRPGTLKHDVERWFCSQPGMIKDEKDDLAPVHTDRYSSASVFNVVQNHVKGSTTWKYVAHLLRLLQGMESNNVCRPIILQELVNCLKLEWERTRGVFRRYIRLGRGKDFVTRLSDVFDDVGNPQVVMKPTIKDIVDTESERYFLVHLAETSQVPEDITFFYGCLIRLWEGHPETNTFLCDARDHENRAFWELVMTSNFCCKLSQVLDSPPTSTTEGTKFVSKCHTLEVDFLNSLKKDKHIDLRDFCGPISVLLRSGMAEGCLKRLDTLVTERMGTTIRGLYDDVLKDAIADLSKYCQEFEAAEATSRQDKSPASAPALVTGPKEKASNISNTTKASMPREKNSKQDLSETPMRYPSPPSPARAFPRKQIQENEKTKKKKTRPISLTTSHSAEKSQVDETSPTSPSTASPMDCPMFRVKPCTAEFFWSLFGKARARSTMSWKSFEAAMADLGFSVMRNKGGSSVAFVPPDTMPELRPISIHAPHHFQIEGYRSLILSRRLTRAYGWDENTFQIA</sequence>
<dbReference type="OrthoDB" id="2922289at2759"/>
<feature type="compositionally biased region" description="Basic and acidic residues" evidence="1">
    <location>
        <begin position="1"/>
        <end position="17"/>
    </location>
</feature>
<feature type="region of interest" description="Disordered" evidence="1">
    <location>
        <begin position="589"/>
        <end position="698"/>
    </location>
</feature>
<feature type="compositionally biased region" description="Basic and acidic residues" evidence="1">
    <location>
        <begin position="623"/>
        <end position="633"/>
    </location>
</feature>
<evidence type="ECO:0000313" key="3">
    <source>
        <dbReference type="Proteomes" id="UP000781932"/>
    </source>
</evidence>
<organism evidence="2 3">
    <name type="scientific">Colletotrichum karsti</name>
    <dbReference type="NCBI Taxonomy" id="1095194"/>
    <lineage>
        <taxon>Eukaryota</taxon>
        <taxon>Fungi</taxon>
        <taxon>Dikarya</taxon>
        <taxon>Ascomycota</taxon>
        <taxon>Pezizomycotina</taxon>
        <taxon>Sordariomycetes</taxon>
        <taxon>Hypocreomycetidae</taxon>
        <taxon>Glomerellales</taxon>
        <taxon>Glomerellaceae</taxon>
        <taxon>Colletotrichum</taxon>
        <taxon>Colletotrichum boninense species complex</taxon>
    </lineage>
</organism>
<keyword evidence="3" id="KW-1185">Reference proteome</keyword>
<dbReference type="PANTHER" id="PTHR40788">
    <property type="entry name" value="CLR5 DOMAIN-CONTAINING PROTEIN-RELATED"/>
    <property type="match status" value="1"/>
</dbReference>
<protein>
    <recommendedName>
        <fullName evidence="4">Ipa protein</fullName>
    </recommendedName>
</protein>
<gene>
    <name evidence="2" type="ORF">CkaCkLH20_02207</name>
</gene>
<feature type="compositionally biased region" description="Low complexity" evidence="1">
    <location>
        <begin position="685"/>
        <end position="695"/>
    </location>
</feature>
<dbReference type="PANTHER" id="PTHR40788:SF1">
    <property type="entry name" value="IPA PROTEIN"/>
    <property type="match status" value="1"/>
</dbReference>
<evidence type="ECO:0000256" key="1">
    <source>
        <dbReference type="SAM" id="MobiDB-lite"/>
    </source>
</evidence>
<dbReference type="AlphaFoldDB" id="A0A9P6IAR3"/>
<reference evidence="2" key="1">
    <citation type="submission" date="2020-03" db="EMBL/GenBank/DDBJ databases">
        <authorList>
            <person name="He L."/>
        </authorList>
    </citation>
    <scope>NUCLEOTIDE SEQUENCE</scope>
    <source>
        <strain evidence="2">CkLH20</strain>
    </source>
</reference>